<evidence type="ECO:0000259" key="14">
    <source>
        <dbReference type="Pfam" id="PF00501"/>
    </source>
</evidence>
<comment type="catalytic activity">
    <reaction evidence="9">
        <text>15-hydroxy-(5Z,8Z,11Z,13E)-eicosatetraenoate + ATP + CoA = 15-hydroxy-(5Z,8Z,11Z,13E)-eicosatetraenoyl-CoA + AMP + diphosphate</text>
        <dbReference type="Rhea" id="RHEA:52116"/>
        <dbReference type="ChEBI" id="CHEBI:30616"/>
        <dbReference type="ChEBI" id="CHEBI:33019"/>
        <dbReference type="ChEBI" id="CHEBI:57287"/>
        <dbReference type="ChEBI" id="CHEBI:78832"/>
        <dbReference type="ChEBI" id="CHEBI:136409"/>
        <dbReference type="ChEBI" id="CHEBI:456215"/>
    </reaction>
    <physiologicalReaction direction="left-to-right" evidence="9">
        <dbReference type="Rhea" id="RHEA:52117"/>
    </physiologicalReaction>
</comment>
<keyword evidence="2 13" id="KW-0436">Ligase</keyword>
<dbReference type="GO" id="GO:0005783">
    <property type="term" value="C:endoplasmic reticulum"/>
    <property type="evidence" value="ECO:0007669"/>
    <property type="project" value="TreeGrafter"/>
</dbReference>
<keyword evidence="16" id="KW-1185">Reference proteome</keyword>
<evidence type="ECO:0000256" key="11">
    <source>
        <dbReference type="ARBA" id="ARBA00024565"/>
    </source>
</evidence>
<accession>A0A812CBK2</accession>
<dbReference type="CDD" id="cd05927">
    <property type="entry name" value="LC-FACS_euk"/>
    <property type="match status" value="1"/>
</dbReference>
<name>A0A812CBK2_ACAPH</name>
<evidence type="ECO:0000256" key="5">
    <source>
        <dbReference type="ARBA" id="ARBA00022840"/>
    </source>
</evidence>
<evidence type="ECO:0000313" key="15">
    <source>
        <dbReference type="EMBL" id="CAE1258463.1"/>
    </source>
</evidence>
<dbReference type="PANTHER" id="PTHR43272:SF107">
    <property type="entry name" value="LONG-CHAIN-FATTY-ACID--COA LIGASE 5"/>
    <property type="match status" value="1"/>
</dbReference>
<evidence type="ECO:0000256" key="9">
    <source>
        <dbReference type="ARBA" id="ARBA00024532"/>
    </source>
</evidence>
<dbReference type="Proteomes" id="UP000597762">
    <property type="component" value="Unassembled WGS sequence"/>
</dbReference>
<comment type="catalytic activity">
    <reaction evidence="11">
        <text>(E)-hexadec-2-enoate + ATP + CoA = (2E)-hexadecenoyl-CoA + AMP + diphosphate</text>
        <dbReference type="Rhea" id="RHEA:36139"/>
        <dbReference type="ChEBI" id="CHEBI:30616"/>
        <dbReference type="ChEBI" id="CHEBI:33019"/>
        <dbReference type="ChEBI" id="CHEBI:57287"/>
        <dbReference type="ChEBI" id="CHEBI:61526"/>
        <dbReference type="ChEBI" id="CHEBI:72745"/>
        <dbReference type="ChEBI" id="CHEBI:456215"/>
    </reaction>
    <physiologicalReaction direction="left-to-right" evidence="11">
        <dbReference type="Rhea" id="RHEA:36140"/>
    </physiologicalReaction>
</comment>
<dbReference type="SUPFAM" id="SSF56801">
    <property type="entry name" value="Acetyl-CoA synthetase-like"/>
    <property type="match status" value="1"/>
</dbReference>
<dbReference type="GO" id="GO:0047676">
    <property type="term" value="F:arachidonate-CoA ligase activity"/>
    <property type="evidence" value="ECO:0007669"/>
    <property type="project" value="UniProtKB-EC"/>
</dbReference>
<comment type="caution">
    <text evidence="15">The sequence shown here is derived from an EMBL/GenBank/DDBJ whole genome shotgun (WGS) entry which is preliminary data.</text>
</comment>
<evidence type="ECO:0000256" key="12">
    <source>
        <dbReference type="ARBA" id="ARBA00049139"/>
    </source>
</evidence>
<sequence>MSIFDDKIILATAAAGVVGATALITSSYMWSNHPKIKPIGDISKQSVILPDGSRAAPGHEEEEKLIKSYKGEIHTTYECFQNGLKLSRHCPFLGERTGPNKEYEWMTYQQVHDKAERIGSGLLQLGIKQGSESFICILCSNRPEWTIIDIGCTMYSIVMAPLYETLGSESSAYIINQTECPLIICEDEEKAKLLLKGDNAIKSVQYIVLVKPTMTDHKELMDLKPNIKFITLSEVETLGENNPREHIPPKPTDLFSLSYTSGSTGTPKGVMISHENIVSVFGAVTDMIAEYNPYTTETVHISYLPLPHAFERINLIAVYTTGGRIGFFQRDIRKLFDDINVLKPTIFPTVPRLLNRIYDKINADVSKSIVKSKLLDWALASKTKEIKQMIVRRDSIWDRLIFKKIQELFGGNVKFMVTGSAPLSDKVLTFFRCALGCLIFEGYGQTEATAVVTMTLPQEYTSGHVGGPLRSSLLKLVDVPESEYYAKDGKGEICVKGPSVTSGYYKLPEKTAEILDKDGWLHTQDIGMWLPNGALKIIDRKKNIFKLAQGEYIAPEKNENIYSQCPLVAQIFVDGHSLQAYTVAIVVPDEEVLLSWANSEGIKGNFAELCANKDVKDHILKEMLTFGKNGGLKGFEQVKDIHLHSQPFSIENGLLSPTLKSKRIALRKYFADHVTKLYEVNQ</sequence>
<gene>
    <name evidence="15" type="ORF">SPHA_31242</name>
</gene>
<evidence type="ECO:0000256" key="3">
    <source>
        <dbReference type="ARBA" id="ARBA00022741"/>
    </source>
</evidence>
<keyword evidence="3 13" id="KW-0547">Nucleotide-binding</keyword>
<proteinExistence type="inferred from homology"/>
<comment type="catalytic activity">
    <reaction evidence="8">
        <text>12-hydroxy-(5Z,8Z,10E,14Z)-eicosatetraenoate + ATP + CoA = 12-hydroxy-(5Z,8Z,10E,14Z)-eicosatetraenoyl-CoA + AMP + diphosphate</text>
        <dbReference type="Rhea" id="RHEA:52112"/>
        <dbReference type="ChEBI" id="CHEBI:30616"/>
        <dbReference type="ChEBI" id="CHEBI:33019"/>
        <dbReference type="ChEBI" id="CHEBI:57287"/>
        <dbReference type="ChEBI" id="CHEBI:90718"/>
        <dbReference type="ChEBI" id="CHEBI:136408"/>
        <dbReference type="ChEBI" id="CHEBI:456215"/>
    </reaction>
    <physiologicalReaction direction="left-to-right" evidence="8">
        <dbReference type="Rhea" id="RHEA:52113"/>
    </physiologicalReaction>
</comment>
<dbReference type="GO" id="GO:0005524">
    <property type="term" value="F:ATP binding"/>
    <property type="evidence" value="ECO:0007669"/>
    <property type="project" value="UniProtKB-KW"/>
</dbReference>
<evidence type="ECO:0000256" key="1">
    <source>
        <dbReference type="ARBA" id="ARBA00006432"/>
    </source>
</evidence>
<evidence type="ECO:0000256" key="6">
    <source>
        <dbReference type="ARBA" id="ARBA00024469"/>
    </source>
</evidence>
<dbReference type="PANTHER" id="PTHR43272">
    <property type="entry name" value="LONG-CHAIN-FATTY-ACID--COA LIGASE"/>
    <property type="match status" value="1"/>
</dbReference>
<dbReference type="EC" id="6.2.1.3" evidence="13"/>
<evidence type="ECO:0000256" key="2">
    <source>
        <dbReference type="ARBA" id="ARBA00022598"/>
    </source>
</evidence>
<dbReference type="InterPro" id="IPR000873">
    <property type="entry name" value="AMP-dep_synth/lig_dom"/>
</dbReference>
<reference evidence="15" key="1">
    <citation type="submission" date="2021-01" db="EMBL/GenBank/DDBJ databases">
        <authorList>
            <person name="Li R."/>
            <person name="Bekaert M."/>
        </authorList>
    </citation>
    <scope>NUCLEOTIDE SEQUENCE</scope>
    <source>
        <strain evidence="15">Farmed</strain>
    </source>
</reference>
<comment type="catalytic activity">
    <reaction evidence="7">
        <text>a long-chain fatty acid + ATP + CoA = a long-chain fatty acyl-CoA + AMP + diphosphate</text>
        <dbReference type="Rhea" id="RHEA:15421"/>
        <dbReference type="ChEBI" id="CHEBI:30616"/>
        <dbReference type="ChEBI" id="CHEBI:33019"/>
        <dbReference type="ChEBI" id="CHEBI:57287"/>
        <dbReference type="ChEBI" id="CHEBI:57560"/>
        <dbReference type="ChEBI" id="CHEBI:83139"/>
        <dbReference type="ChEBI" id="CHEBI:456215"/>
        <dbReference type="EC" id="6.2.1.3"/>
    </reaction>
    <physiologicalReaction direction="left-to-right" evidence="7">
        <dbReference type="Rhea" id="RHEA:15422"/>
    </physiologicalReaction>
</comment>
<comment type="catalytic activity">
    <reaction evidence="6">
        <text>5-hydroxy-(6E,8Z,11Z,14Z)-eicosatetraenoate + ATP + CoA = 5-hydroxy-(6E,8Z,11Z,14Z)-eicosatetraenoyl-CoA + AMP + diphosphate</text>
        <dbReference type="Rhea" id="RHEA:52108"/>
        <dbReference type="ChEBI" id="CHEBI:30616"/>
        <dbReference type="ChEBI" id="CHEBI:33019"/>
        <dbReference type="ChEBI" id="CHEBI:57287"/>
        <dbReference type="ChEBI" id="CHEBI:65341"/>
        <dbReference type="ChEBI" id="CHEBI:136407"/>
        <dbReference type="ChEBI" id="CHEBI:456215"/>
    </reaction>
    <physiologicalReaction direction="left-to-right" evidence="6">
        <dbReference type="Rhea" id="RHEA:52109"/>
    </physiologicalReaction>
</comment>
<dbReference type="Gene3D" id="3.40.50.12780">
    <property type="entry name" value="N-terminal domain of ligase-like"/>
    <property type="match status" value="1"/>
</dbReference>
<evidence type="ECO:0000313" key="16">
    <source>
        <dbReference type="Proteomes" id="UP000597762"/>
    </source>
</evidence>
<dbReference type="InterPro" id="IPR045311">
    <property type="entry name" value="LC-FACS_euk"/>
</dbReference>
<evidence type="ECO:0000256" key="10">
    <source>
        <dbReference type="ARBA" id="ARBA00024548"/>
    </source>
</evidence>
<dbReference type="EMBL" id="CAHIKZ030001276">
    <property type="protein sequence ID" value="CAE1258463.1"/>
    <property type="molecule type" value="Genomic_DNA"/>
</dbReference>
<dbReference type="AlphaFoldDB" id="A0A812CBK2"/>
<evidence type="ECO:0000256" key="13">
    <source>
        <dbReference type="RuleBase" id="RU369030"/>
    </source>
</evidence>
<evidence type="ECO:0000256" key="8">
    <source>
        <dbReference type="ARBA" id="ARBA00024495"/>
    </source>
</evidence>
<keyword evidence="4 13" id="KW-0276">Fatty acid metabolism</keyword>
<organism evidence="15 16">
    <name type="scientific">Acanthosepion pharaonis</name>
    <name type="common">Pharaoh cuttlefish</name>
    <name type="synonym">Sepia pharaonis</name>
    <dbReference type="NCBI Taxonomy" id="158019"/>
    <lineage>
        <taxon>Eukaryota</taxon>
        <taxon>Metazoa</taxon>
        <taxon>Spiralia</taxon>
        <taxon>Lophotrochozoa</taxon>
        <taxon>Mollusca</taxon>
        <taxon>Cephalopoda</taxon>
        <taxon>Coleoidea</taxon>
        <taxon>Decapodiformes</taxon>
        <taxon>Sepiida</taxon>
        <taxon>Sepiina</taxon>
        <taxon>Sepiidae</taxon>
        <taxon>Acanthosepion</taxon>
    </lineage>
</organism>
<evidence type="ECO:0000256" key="7">
    <source>
        <dbReference type="ARBA" id="ARBA00024484"/>
    </source>
</evidence>
<feature type="domain" description="AMP-dependent synthetase/ligase" evidence="14">
    <location>
        <begin position="101"/>
        <end position="505"/>
    </location>
</feature>
<dbReference type="OrthoDB" id="1700726at2759"/>
<dbReference type="PROSITE" id="PS00455">
    <property type="entry name" value="AMP_BINDING"/>
    <property type="match status" value="1"/>
</dbReference>
<dbReference type="InterPro" id="IPR042099">
    <property type="entry name" value="ANL_N_sf"/>
</dbReference>
<dbReference type="InterPro" id="IPR020845">
    <property type="entry name" value="AMP-binding_CS"/>
</dbReference>
<comment type="catalytic activity">
    <reaction evidence="10">
        <text>(5Z,8Z,11Z,14Z)-eicosatetraenoate + ATP + CoA = (5Z,8Z,11Z,14Z)-eicosatetraenoyl-CoA + AMP + diphosphate</text>
        <dbReference type="Rhea" id="RHEA:19713"/>
        <dbReference type="ChEBI" id="CHEBI:30616"/>
        <dbReference type="ChEBI" id="CHEBI:32395"/>
        <dbReference type="ChEBI" id="CHEBI:33019"/>
        <dbReference type="ChEBI" id="CHEBI:57287"/>
        <dbReference type="ChEBI" id="CHEBI:57368"/>
        <dbReference type="ChEBI" id="CHEBI:456215"/>
        <dbReference type="EC" id="6.2.1.15"/>
    </reaction>
    <physiologicalReaction direction="left-to-right" evidence="10">
        <dbReference type="Rhea" id="RHEA:19714"/>
    </physiologicalReaction>
</comment>
<comment type="function">
    <text evidence="13">Catalyzes the conversion of long-chain fatty acids to their active form acyl-CoAs for both synthesis of cellular lipids, and degradation via beta-oxidation.</text>
</comment>
<keyword evidence="13" id="KW-0443">Lipid metabolism</keyword>
<dbReference type="GO" id="GO:0016020">
    <property type="term" value="C:membrane"/>
    <property type="evidence" value="ECO:0007669"/>
    <property type="project" value="TreeGrafter"/>
</dbReference>
<comment type="catalytic activity">
    <reaction evidence="12">
        <text>hexadecanoate + ATP + CoA = hexadecanoyl-CoA + AMP + diphosphate</text>
        <dbReference type="Rhea" id="RHEA:30751"/>
        <dbReference type="ChEBI" id="CHEBI:7896"/>
        <dbReference type="ChEBI" id="CHEBI:30616"/>
        <dbReference type="ChEBI" id="CHEBI:33019"/>
        <dbReference type="ChEBI" id="CHEBI:57287"/>
        <dbReference type="ChEBI" id="CHEBI:57379"/>
        <dbReference type="ChEBI" id="CHEBI:456215"/>
    </reaction>
    <physiologicalReaction direction="left-to-right" evidence="12">
        <dbReference type="Rhea" id="RHEA:30752"/>
    </physiologicalReaction>
</comment>
<dbReference type="Pfam" id="PF00501">
    <property type="entry name" value="AMP-binding"/>
    <property type="match status" value="1"/>
</dbReference>
<keyword evidence="5 13" id="KW-0067">ATP-binding</keyword>
<comment type="similarity">
    <text evidence="1 13">Belongs to the ATP-dependent AMP-binding enzyme family.</text>
</comment>
<evidence type="ECO:0000256" key="4">
    <source>
        <dbReference type="ARBA" id="ARBA00022832"/>
    </source>
</evidence>
<protein>
    <recommendedName>
        <fullName evidence="13">Long-chain-fatty-acid--CoA ligase</fullName>
        <ecNumber evidence="13">6.2.1.3</ecNumber>
    </recommendedName>
</protein>